<organism evidence="3 4">
    <name type="scientific">Aquisalibacillus elongatus</name>
    <dbReference type="NCBI Taxonomy" id="485577"/>
    <lineage>
        <taxon>Bacteria</taxon>
        <taxon>Bacillati</taxon>
        <taxon>Bacillota</taxon>
        <taxon>Bacilli</taxon>
        <taxon>Bacillales</taxon>
        <taxon>Bacillaceae</taxon>
        <taxon>Aquisalibacillus</taxon>
    </lineage>
</organism>
<evidence type="ECO:0000313" key="4">
    <source>
        <dbReference type="Proteomes" id="UP000276443"/>
    </source>
</evidence>
<protein>
    <submittedName>
        <fullName evidence="3">Phenylacetate-CoA ligase</fullName>
    </submittedName>
</protein>
<dbReference type="EMBL" id="RKRF01000009">
    <property type="protein sequence ID" value="RPF53430.1"/>
    <property type="molecule type" value="Genomic_DNA"/>
</dbReference>
<dbReference type="InterPro" id="IPR042099">
    <property type="entry name" value="ANL_N_sf"/>
</dbReference>
<dbReference type="GO" id="GO:0016874">
    <property type="term" value="F:ligase activity"/>
    <property type="evidence" value="ECO:0007669"/>
    <property type="project" value="UniProtKB-KW"/>
</dbReference>
<dbReference type="PANTHER" id="PTHR43845">
    <property type="entry name" value="BLR5969 PROTEIN"/>
    <property type="match status" value="1"/>
</dbReference>
<evidence type="ECO:0000259" key="1">
    <source>
        <dbReference type="Pfam" id="PF00501"/>
    </source>
</evidence>
<name>A0A3N5BDM2_9BACI</name>
<proteinExistence type="predicted"/>
<dbReference type="PANTHER" id="PTHR43845:SF1">
    <property type="entry name" value="BLR5969 PROTEIN"/>
    <property type="match status" value="1"/>
</dbReference>
<dbReference type="InterPro" id="IPR028154">
    <property type="entry name" value="AMP-dep_Lig_C"/>
</dbReference>
<dbReference type="SUPFAM" id="SSF56801">
    <property type="entry name" value="Acetyl-CoA synthetase-like"/>
    <property type="match status" value="1"/>
</dbReference>
<dbReference type="Pfam" id="PF14535">
    <property type="entry name" value="AMP-binding_C_2"/>
    <property type="match status" value="1"/>
</dbReference>
<sequence>MNSLFEKRLKRISKPEPLIKYFSSDTEFPDGMPLEKLEAFQEESLIEITKRAYDHCEFYRNKMDQLQVSPEDIQELKDLNKLPLMTKDELRGNPWALLACDKADISLVQVSTGTTGGEEIYMMYTWEDYYLHELSPGYPKLFPIKKGDICINSLPYEMSSAGLAFHKTFLEGCEATVVPTGKGGAYSTSDKTVRMIRDLQPTIVITTPSWAIQLAESADQMQFDLKSLPLKAVWLTGEGCSPAFRERIEELWGTQAHFYYGSLECGGLGVECEEHNGYHLPMGHAIIEIVEPDTGDVLEPGEVGEIVVTSTVRYDSPMIRYRTKDLGYIDPDVCDCGCELPRLHLRGRLVDQIDFQGESYSPIYLEEMLMRLPEVGNWFEFVVRPQADVIKIRCELNDGVEASESLKEALASKLEFDLGIPFQFEFVDQMPRSTGKTVRVVHEED</sequence>
<keyword evidence="3" id="KW-0436">Ligase</keyword>
<dbReference type="Gene3D" id="3.30.300.30">
    <property type="match status" value="1"/>
</dbReference>
<evidence type="ECO:0000259" key="2">
    <source>
        <dbReference type="Pfam" id="PF14535"/>
    </source>
</evidence>
<dbReference type="Pfam" id="PF00501">
    <property type="entry name" value="AMP-binding"/>
    <property type="match status" value="1"/>
</dbReference>
<feature type="domain" description="AMP-dependent ligase C-terminal" evidence="2">
    <location>
        <begin position="362"/>
        <end position="442"/>
    </location>
</feature>
<reference evidence="3 4" key="1">
    <citation type="submission" date="2018-11" db="EMBL/GenBank/DDBJ databases">
        <title>Genomic Encyclopedia of Type Strains, Phase IV (KMG-IV): sequencing the most valuable type-strain genomes for metagenomic binning, comparative biology and taxonomic classification.</title>
        <authorList>
            <person name="Goeker M."/>
        </authorList>
    </citation>
    <scope>NUCLEOTIDE SEQUENCE [LARGE SCALE GENOMIC DNA]</scope>
    <source>
        <strain evidence="3 4">DSM 18090</strain>
    </source>
</reference>
<accession>A0A3N5BDM2</accession>
<gene>
    <name evidence="3" type="ORF">EDC24_1930</name>
</gene>
<dbReference type="RefSeq" id="WP_211342362.1">
    <property type="nucleotide sequence ID" value="NZ_RKRF01000009.1"/>
</dbReference>
<dbReference type="AlphaFoldDB" id="A0A3N5BDM2"/>
<dbReference type="Gene3D" id="3.40.50.12780">
    <property type="entry name" value="N-terminal domain of ligase-like"/>
    <property type="match status" value="1"/>
</dbReference>
<evidence type="ECO:0000313" key="3">
    <source>
        <dbReference type="EMBL" id="RPF53430.1"/>
    </source>
</evidence>
<keyword evidence="4" id="KW-1185">Reference proteome</keyword>
<dbReference type="Proteomes" id="UP000276443">
    <property type="component" value="Unassembled WGS sequence"/>
</dbReference>
<dbReference type="InterPro" id="IPR000873">
    <property type="entry name" value="AMP-dep_synth/lig_dom"/>
</dbReference>
<dbReference type="InterPro" id="IPR045851">
    <property type="entry name" value="AMP-bd_C_sf"/>
</dbReference>
<feature type="domain" description="AMP-dependent synthetase/ligase" evidence="1">
    <location>
        <begin position="97"/>
        <end position="310"/>
    </location>
</feature>
<comment type="caution">
    <text evidence="3">The sequence shown here is derived from an EMBL/GenBank/DDBJ whole genome shotgun (WGS) entry which is preliminary data.</text>
</comment>